<evidence type="ECO:0000256" key="3">
    <source>
        <dbReference type="ARBA" id="ARBA00022729"/>
    </source>
</evidence>
<evidence type="ECO:0000256" key="1">
    <source>
        <dbReference type="ARBA" id="ARBA00010333"/>
    </source>
</evidence>
<proteinExistence type="inferred from homology"/>
<evidence type="ECO:0000313" key="5">
    <source>
        <dbReference type="Proteomes" id="UP000551353"/>
    </source>
</evidence>
<accession>A0ABR6IIP8</accession>
<keyword evidence="2" id="KW-0813">Transport</keyword>
<comment type="caution">
    <text evidence="4">The sequence shown here is derived from an EMBL/GenBank/DDBJ whole genome shotgun (WGS) entry which is preliminary data.</text>
</comment>
<dbReference type="Proteomes" id="UP000551353">
    <property type="component" value="Unassembled WGS sequence"/>
</dbReference>
<dbReference type="PANTHER" id="PTHR30085:SF7">
    <property type="entry name" value="AMINO-ACID ABC TRANSPORTER-BINDING PROTEIN YHDW-RELATED"/>
    <property type="match status" value="1"/>
</dbReference>
<evidence type="ECO:0000256" key="2">
    <source>
        <dbReference type="ARBA" id="ARBA00022448"/>
    </source>
</evidence>
<sequence>MYIWLLNFRNPGEHVVLPEIISKEPLGPAVRQGDDQWFDIVSWTAYALINAEEFGITQANVDDMKNSPNPDIKRFLGSEAGTRIGTDLGLTNDWAYYVIKGVGNYGEVFERNLGQGSPLKIKRGLNALWNKGGIQYAPPIR</sequence>
<dbReference type="PANTHER" id="PTHR30085">
    <property type="entry name" value="AMINO ACID ABC TRANSPORTER PERMEASE"/>
    <property type="match status" value="1"/>
</dbReference>
<keyword evidence="3" id="KW-0732">Signal</keyword>
<reference evidence="4 5" key="1">
    <citation type="submission" date="2020-08" db="EMBL/GenBank/DDBJ databases">
        <title>Genomic Encyclopedia of Type Strains, Phase IV (KMG-V): Genome sequencing to study the core and pangenomes of soil and plant-associated prokaryotes.</title>
        <authorList>
            <person name="Whitman W."/>
        </authorList>
    </citation>
    <scope>NUCLEOTIDE SEQUENCE [LARGE SCALE GENOMIC DNA]</scope>
    <source>
        <strain evidence="4 5">SEMIA 4087</strain>
    </source>
</reference>
<comment type="similarity">
    <text evidence="1">Belongs to the bacterial solute-binding protein 3 family.</text>
</comment>
<dbReference type="InterPro" id="IPR051455">
    <property type="entry name" value="Bact_solute-bind_prot3"/>
</dbReference>
<gene>
    <name evidence="4" type="ORF">GGD56_001580</name>
</gene>
<protein>
    <submittedName>
        <fullName evidence="4">General L-amino acid transport system substrate-binding protein</fullName>
    </submittedName>
</protein>
<keyword evidence="5" id="KW-1185">Reference proteome</keyword>
<evidence type="ECO:0000313" key="4">
    <source>
        <dbReference type="EMBL" id="MBB4227754.1"/>
    </source>
</evidence>
<organism evidence="4 5">
    <name type="scientific">Rhizobium mongolense</name>
    <dbReference type="NCBI Taxonomy" id="57676"/>
    <lineage>
        <taxon>Bacteria</taxon>
        <taxon>Pseudomonadati</taxon>
        <taxon>Pseudomonadota</taxon>
        <taxon>Alphaproteobacteria</taxon>
        <taxon>Hyphomicrobiales</taxon>
        <taxon>Rhizobiaceae</taxon>
        <taxon>Rhizobium/Agrobacterium group</taxon>
        <taxon>Rhizobium</taxon>
    </lineage>
</organism>
<dbReference type="EMBL" id="JACIFX010000002">
    <property type="protein sequence ID" value="MBB4227754.1"/>
    <property type="molecule type" value="Genomic_DNA"/>
</dbReference>
<name>A0ABR6IIP8_9HYPH</name>